<evidence type="ECO:0000313" key="3">
    <source>
        <dbReference type="Proteomes" id="UP000190888"/>
    </source>
</evidence>
<evidence type="ECO:0000313" key="2">
    <source>
        <dbReference type="EMBL" id="SJZ83979.1"/>
    </source>
</evidence>
<keyword evidence="3" id="KW-1185">Reference proteome</keyword>
<dbReference type="EMBL" id="FUWH01000005">
    <property type="protein sequence ID" value="SJZ83979.1"/>
    <property type="molecule type" value="Genomic_DNA"/>
</dbReference>
<proteinExistence type="predicted"/>
<organism evidence="2 3">
    <name type="scientific">Sediminibacterium ginsengisoli</name>
    <dbReference type="NCBI Taxonomy" id="413434"/>
    <lineage>
        <taxon>Bacteria</taxon>
        <taxon>Pseudomonadati</taxon>
        <taxon>Bacteroidota</taxon>
        <taxon>Chitinophagia</taxon>
        <taxon>Chitinophagales</taxon>
        <taxon>Chitinophagaceae</taxon>
        <taxon>Sediminibacterium</taxon>
    </lineage>
</organism>
<accession>A0A1T4NXM6</accession>
<name>A0A1T4NXM6_9BACT</name>
<protein>
    <submittedName>
        <fullName evidence="2">Uncharacterized protein</fullName>
    </submittedName>
</protein>
<dbReference type="Proteomes" id="UP000190888">
    <property type="component" value="Unassembled WGS sequence"/>
</dbReference>
<dbReference type="RefSeq" id="WP_078831376.1">
    <property type="nucleotide sequence ID" value="NZ_FUWH01000005.1"/>
</dbReference>
<dbReference type="AlphaFoldDB" id="A0A1T4NXM6"/>
<reference evidence="2 3" key="1">
    <citation type="submission" date="2017-02" db="EMBL/GenBank/DDBJ databases">
        <authorList>
            <person name="Peterson S.W."/>
        </authorList>
    </citation>
    <scope>NUCLEOTIDE SEQUENCE [LARGE SCALE GENOMIC DNA]</scope>
    <source>
        <strain evidence="2 3">DSM 22335</strain>
    </source>
</reference>
<gene>
    <name evidence="2" type="ORF">SAMN04488132_10544</name>
</gene>
<feature type="region of interest" description="Disordered" evidence="1">
    <location>
        <begin position="84"/>
        <end position="115"/>
    </location>
</feature>
<sequence length="115" mass="12514">MKKSKFAMPIIALLAVVLALGTTAFTPKAFVPKAKPGTFSQIYVYIGDASPEEQRDPLLYVKPSVAHPLPEECGGTTMICTVLRPTDEGENPDFSPESNPYDSPGDFTIERKPDL</sequence>
<evidence type="ECO:0000256" key="1">
    <source>
        <dbReference type="SAM" id="MobiDB-lite"/>
    </source>
</evidence>